<dbReference type="EMBL" id="WIXO01000001">
    <property type="protein sequence ID" value="MTE21780.1"/>
    <property type="molecule type" value="Genomic_DNA"/>
</dbReference>
<feature type="compositionally biased region" description="Low complexity" evidence="1">
    <location>
        <begin position="7"/>
        <end position="35"/>
    </location>
</feature>
<dbReference type="RefSeq" id="WP_155072445.1">
    <property type="nucleotide sequence ID" value="NZ_WIXO01000001.1"/>
</dbReference>
<evidence type="ECO:0000259" key="2">
    <source>
        <dbReference type="Pfam" id="PF04230"/>
    </source>
</evidence>
<gene>
    <name evidence="3" type="ORF">F0L17_22215</name>
</gene>
<dbReference type="Proteomes" id="UP000473014">
    <property type="component" value="Unassembled WGS sequence"/>
</dbReference>
<name>A0A6G2BHQ5_9ACTN</name>
<dbReference type="GO" id="GO:0016740">
    <property type="term" value="F:transferase activity"/>
    <property type="evidence" value="ECO:0007669"/>
    <property type="project" value="UniProtKB-KW"/>
</dbReference>
<feature type="domain" description="Polysaccharide pyruvyl transferase" evidence="2">
    <location>
        <begin position="223"/>
        <end position="260"/>
    </location>
</feature>
<evidence type="ECO:0000313" key="4">
    <source>
        <dbReference type="Proteomes" id="UP000473014"/>
    </source>
</evidence>
<sequence length="345" mass="36896">MTERKTPTAPTAPTTPTTPRTDAPAPAAGSPGGPTAPRALLTGWFSFLHGEATAGDVLALHRLQEILEDSGIPHETAWSPGFRPGELSLEDADPARYTHVVFVCGPLHGPQVAALHERYAHCVRVAVGVSVIDPDEPAVRGFHRVLPRDADGARPTADLAAAAPPLSATPVAGVVLTHGQGEYGGRRRHGEVAERVTGWLAGLDCARVELDTRLARDDWRLCATPDQLQSVLARLDVVVTDRLHGLVLALRAGVPALAVDPVAGGAKVTAQARVHRWPALVPAERLTERELGRWWRWCLVSGRAAARRRRHAFRHAPGWEQSGALVEILRTMPTGARTGPAPTEA</sequence>
<dbReference type="Pfam" id="PF04230">
    <property type="entry name" value="PS_pyruv_trans"/>
    <property type="match status" value="1"/>
</dbReference>
<organism evidence="3 4">
    <name type="scientific">Streptomyces taklimakanensis</name>
    <dbReference type="NCBI Taxonomy" id="2569853"/>
    <lineage>
        <taxon>Bacteria</taxon>
        <taxon>Bacillati</taxon>
        <taxon>Actinomycetota</taxon>
        <taxon>Actinomycetes</taxon>
        <taxon>Kitasatosporales</taxon>
        <taxon>Streptomycetaceae</taxon>
        <taxon>Streptomyces</taxon>
    </lineage>
</organism>
<feature type="region of interest" description="Disordered" evidence="1">
    <location>
        <begin position="1"/>
        <end position="35"/>
    </location>
</feature>
<dbReference type="AlphaFoldDB" id="A0A6G2BHQ5"/>
<dbReference type="InterPro" id="IPR007345">
    <property type="entry name" value="Polysacch_pyruvyl_Trfase"/>
</dbReference>
<keyword evidence="4" id="KW-1185">Reference proteome</keyword>
<proteinExistence type="predicted"/>
<evidence type="ECO:0000256" key="1">
    <source>
        <dbReference type="SAM" id="MobiDB-lite"/>
    </source>
</evidence>
<comment type="caution">
    <text evidence="3">The sequence shown here is derived from an EMBL/GenBank/DDBJ whole genome shotgun (WGS) entry which is preliminary data.</text>
</comment>
<accession>A0A6G2BHQ5</accession>
<reference evidence="3 4" key="1">
    <citation type="submission" date="2019-11" db="EMBL/GenBank/DDBJ databases">
        <authorList>
            <person name="Yuan L."/>
        </authorList>
    </citation>
    <scope>NUCLEOTIDE SEQUENCE [LARGE SCALE GENOMIC DNA]</scope>
    <source>
        <strain evidence="3 4">TRM43335</strain>
    </source>
</reference>
<keyword evidence="3" id="KW-0808">Transferase</keyword>
<protein>
    <submittedName>
        <fullName evidence="3">Polysaccharide pyruvyl transferase family protein</fullName>
    </submittedName>
</protein>
<dbReference type="OrthoDB" id="1491277at2"/>
<evidence type="ECO:0000313" key="3">
    <source>
        <dbReference type="EMBL" id="MTE21780.1"/>
    </source>
</evidence>